<dbReference type="InterPro" id="IPR000510">
    <property type="entry name" value="Nase/OxRdtase_comp1"/>
</dbReference>
<dbReference type="Pfam" id="PF00148">
    <property type="entry name" value="Oxidored_nitro"/>
    <property type="match status" value="1"/>
</dbReference>
<dbReference type="AlphaFoldDB" id="B9M073"/>
<dbReference type="Gene3D" id="3.40.50.1980">
    <property type="entry name" value="Nitrogenase molybdenum iron protein domain"/>
    <property type="match status" value="3"/>
</dbReference>
<name>B9M073_GEODF</name>
<dbReference type="EMBL" id="CP001390">
    <property type="protein sequence ID" value="ACM20853.1"/>
    <property type="molecule type" value="Genomic_DNA"/>
</dbReference>
<sequence length="489" mass="53548">MAVHLNNSESGTRENRLGSITAYHGTLRDLNTRSGCGSLVDKGRCYSQASLCNAACALSQLSFITDAAVVHHAPAGCAVTAMQVCNAKDQLAESLGLDNSRSGYVCTDMNDSDVIFGATENLKDVVRETWSRYKPSAIFIGASCVSGIIGEDLESTAAELMEELPVPVAPVHCEGFKTKIWASGFDGAYHAILTHVVKPPQKKTNTVNVINFFGSARKQITEIFANFGVEPLFLTSNTTIDQLSRLGEAAATISTCGTLGTYLGAGLEEKYGVPYVKSLQPHGIAGFESWLRGLGEALGKEAEVEAFLDKERSLYLPRIDAIRAKLKGLRAVVGMGPGFNFNTSRAVQELGIEIAHAAAWHFDKQYDDGNAPDAFTYQVEHSPTDYSLSVNDLQNHELLNILQREKPDIFFSRHAGSTVWAMKLGIPAICVYDEYAIFGYRGLLNFASSIHDVVTNRSFTDNLAGRVRLPYTDWWFRQRTDHFYSKENG</sequence>
<gene>
    <name evidence="2" type="ordered locus">Geob_2500</name>
</gene>
<feature type="domain" description="Nitrogenase/oxidoreductase component 1" evidence="1">
    <location>
        <begin position="52"/>
        <end position="453"/>
    </location>
</feature>
<organism evidence="2 3">
    <name type="scientific">Geotalea daltonii (strain DSM 22248 / JCM 15807 / FRC-32)</name>
    <name type="common">Geobacter daltonii</name>
    <dbReference type="NCBI Taxonomy" id="316067"/>
    <lineage>
        <taxon>Bacteria</taxon>
        <taxon>Pseudomonadati</taxon>
        <taxon>Thermodesulfobacteriota</taxon>
        <taxon>Desulfuromonadia</taxon>
        <taxon>Geobacterales</taxon>
        <taxon>Geobacteraceae</taxon>
        <taxon>Geotalea</taxon>
    </lineage>
</organism>
<protein>
    <submittedName>
        <fullName evidence="2">Nitrogenase vanadium-iron cofactor biosynthesis protein VnfE-related oxidoreductase subunit</fullName>
    </submittedName>
</protein>
<dbReference type="PANTHER" id="PTHR42956:SF1">
    <property type="entry name" value="NITROGENASE IRON-MOLYBDENUM COFACTOR BIOSYNTHESIS PROTEIN NIFE"/>
    <property type="match status" value="1"/>
</dbReference>
<dbReference type="OrthoDB" id="5717231at2"/>
<dbReference type="eggNOG" id="COG2710">
    <property type="taxonomic scope" value="Bacteria"/>
</dbReference>
<dbReference type="Proteomes" id="UP000007721">
    <property type="component" value="Chromosome"/>
</dbReference>
<evidence type="ECO:0000259" key="1">
    <source>
        <dbReference type="Pfam" id="PF00148"/>
    </source>
</evidence>
<evidence type="ECO:0000313" key="2">
    <source>
        <dbReference type="EMBL" id="ACM20853.1"/>
    </source>
</evidence>
<dbReference type="STRING" id="316067.Geob_2500"/>
<proteinExistence type="predicted"/>
<dbReference type="RefSeq" id="WP_012647582.1">
    <property type="nucleotide sequence ID" value="NC_011979.1"/>
</dbReference>
<accession>B9M073</accession>
<reference evidence="2 3" key="1">
    <citation type="submission" date="2009-01" db="EMBL/GenBank/DDBJ databases">
        <title>Complete sequence of Geobacter sp. FRC-32.</title>
        <authorList>
            <consortium name="US DOE Joint Genome Institute"/>
            <person name="Lucas S."/>
            <person name="Copeland A."/>
            <person name="Lapidus A."/>
            <person name="Glavina del Rio T."/>
            <person name="Dalin E."/>
            <person name="Tice H."/>
            <person name="Bruce D."/>
            <person name="Goodwin L."/>
            <person name="Pitluck S."/>
            <person name="Saunders E."/>
            <person name="Brettin T."/>
            <person name="Detter J.C."/>
            <person name="Han C."/>
            <person name="Larimer F."/>
            <person name="Land M."/>
            <person name="Hauser L."/>
            <person name="Kyrpides N."/>
            <person name="Ovchinnikova G."/>
            <person name="Kostka J."/>
            <person name="Richardson P."/>
        </authorList>
    </citation>
    <scope>NUCLEOTIDE SEQUENCE [LARGE SCALE GENOMIC DNA]</scope>
    <source>
        <strain evidence="3">DSM 22248 / JCM 15807 / FRC-32</strain>
    </source>
</reference>
<keyword evidence="3" id="KW-1185">Reference proteome</keyword>
<dbReference type="GO" id="GO:0016491">
    <property type="term" value="F:oxidoreductase activity"/>
    <property type="evidence" value="ECO:0007669"/>
    <property type="project" value="InterPro"/>
</dbReference>
<dbReference type="PANTHER" id="PTHR42956">
    <property type="entry name" value="NITROGENASE IRON-MOLYBDENUM COFACTOR BIOSYNTHESIS PROTEIN NIFE"/>
    <property type="match status" value="1"/>
</dbReference>
<dbReference type="HOGENOM" id="CLU_025876_3_0_7"/>
<dbReference type="InterPro" id="IPR049939">
    <property type="entry name" value="NifE-like"/>
</dbReference>
<dbReference type="KEGG" id="geo:Geob_2500"/>
<dbReference type="SUPFAM" id="SSF53807">
    <property type="entry name" value="Helical backbone' metal receptor"/>
    <property type="match status" value="1"/>
</dbReference>
<evidence type="ECO:0000313" key="3">
    <source>
        <dbReference type="Proteomes" id="UP000007721"/>
    </source>
</evidence>